<dbReference type="EMBL" id="BAABUJ010000009">
    <property type="protein sequence ID" value="GAA5797915.1"/>
    <property type="molecule type" value="Genomic_DNA"/>
</dbReference>
<feature type="region of interest" description="Disordered" evidence="1">
    <location>
        <begin position="1"/>
        <end position="21"/>
    </location>
</feature>
<protein>
    <submittedName>
        <fullName evidence="2">Uncharacterized protein</fullName>
    </submittedName>
</protein>
<evidence type="ECO:0000313" key="3">
    <source>
        <dbReference type="Proteomes" id="UP001476247"/>
    </source>
</evidence>
<comment type="caution">
    <text evidence="2">The sequence shown here is derived from an EMBL/GenBank/DDBJ whole genome shotgun (WGS) entry which is preliminary data.</text>
</comment>
<dbReference type="Proteomes" id="UP001476247">
    <property type="component" value="Unassembled WGS sequence"/>
</dbReference>
<reference evidence="2 3" key="1">
    <citation type="submission" date="2024-04" db="EMBL/GenBank/DDBJ databases">
        <title>genome sequences of Mucor flavus KT1a and Helicostylum pulchrum KT1b strains isolation_sourced from the surface of a dry-aged beef.</title>
        <authorList>
            <person name="Toyotome T."/>
            <person name="Hosono M."/>
            <person name="Torimaru M."/>
            <person name="Fukuda K."/>
            <person name="Mikami N."/>
        </authorList>
    </citation>
    <scope>NUCLEOTIDE SEQUENCE [LARGE SCALE GENOMIC DNA]</scope>
    <source>
        <strain evidence="2 3">KT1b</strain>
    </source>
</reference>
<evidence type="ECO:0000313" key="2">
    <source>
        <dbReference type="EMBL" id="GAA5797915.1"/>
    </source>
</evidence>
<gene>
    <name evidence="2" type="ORF">HPULCUR_003311</name>
</gene>
<proteinExistence type="predicted"/>
<organism evidence="2 3">
    <name type="scientific">Helicostylum pulchrum</name>
    <dbReference type="NCBI Taxonomy" id="562976"/>
    <lineage>
        <taxon>Eukaryota</taxon>
        <taxon>Fungi</taxon>
        <taxon>Fungi incertae sedis</taxon>
        <taxon>Mucoromycota</taxon>
        <taxon>Mucoromycotina</taxon>
        <taxon>Mucoromycetes</taxon>
        <taxon>Mucorales</taxon>
        <taxon>Mucorineae</taxon>
        <taxon>Mucoraceae</taxon>
        <taxon>Helicostylum</taxon>
    </lineage>
</organism>
<accession>A0ABP9XUA9</accession>
<sequence length="130" mass="14831">MPVAAQGQLSRLETLPEPDSTSLEPYTCKALMFKNSLTSLNLCCDCDSDSFQPQLAFRTLCHQIDQFKNLQHLDVSYLPDKYFSYFDGLINKCLHVKSLYFDLTIDEIRQPVELNPSTRSSSDIQTLESL</sequence>
<name>A0ABP9XUA9_9FUNG</name>
<evidence type="ECO:0000256" key="1">
    <source>
        <dbReference type="SAM" id="MobiDB-lite"/>
    </source>
</evidence>
<keyword evidence="3" id="KW-1185">Reference proteome</keyword>